<organism evidence="1 2">
    <name type="scientific">Lentihominibacter hominis</name>
    <dbReference type="NCBI Taxonomy" id="2763645"/>
    <lineage>
        <taxon>Bacteria</taxon>
        <taxon>Bacillati</taxon>
        <taxon>Bacillota</taxon>
        <taxon>Clostridia</taxon>
        <taxon>Peptostreptococcales</taxon>
        <taxon>Anaerovoracaceae</taxon>
        <taxon>Lentihominibacter</taxon>
    </lineage>
</organism>
<dbReference type="RefSeq" id="WP_187525339.1">
    <property type="nucleotide sequence ID" value="NZ_JACRTA010000002.1"/>
</dbReference>
<evidence type="ECO:0000313" key="1">
    <source>
        <dbReference type="EMBL" id="MBC8568537.1"/>
    </source>
</evidence>
<sequence>MERAKDSWGHSHEITEVCDILYIGNYKVAQEFIKNNLDKTQTMYSSLIMMSPKCAIEAFERGIKIDLLTEYWWDVSLYALQEFNKIDVKKTKEILLENVSQITERINSITALDFDKKYFLEFLKLI</sequence>
<reference evidence="1" key="1">
    <citation type="submission" date="2020-08" db="EMBL/GenBank/DDBJ databases">
        <title>Genome public.</title>
        <authorList>
            <person name="Liu C."/>
            <person name="Sun Q."/>
        </authorList>
    </citation>
    <scope>NUCLEOTIDE SEQUENCE</scope>
    <source>
        <strain evidence="1">NSJ-24</strain>
    </source>
</reference>
<dbReference type="Proteomes" id="UP000610862">
    <property type="component" value="Unassembled WGS sequence"/>
</dbReference>
<comment type="caution">
    <text evidence="1">The sequence shown here is derived from an EMBL/GenBank/DDBJ whole genome shotgun (WGS) entry which is preliminary data.</text>
</comment>
<dbReference type="EMBL" id="JACRTA010000002">
    <property type="protein sequence ID" value="MBC8568537.1"/>
    <property type="molecule type" value="Genomic_DNA"/>
</dbReference>
<gene>
    <name evidence="1" type="ORF">H8692_07195</name>
</gene>
<keyword evidence="2" id="KW-1185">Reference proteome</keyword>
<evidence type="ECO:0000313" key="2">
    <source>
        <dbReference type="Proteomes" id="UP000610862"/>
    </source>
</evidence>
<name>A0A926E719_9FIRM</name>
<protein>
    <submittedName>
        <fullName evidence="1">Uncharacterized protein</fullName>
    </submittedName>
</protein>
<accession>A0A926E719</accession>
<proteinExistence type="predicted"/>
<dbReference type="AlphaFoldDB" id="A0A926E719"/>